<comment type="caution">
    <text evidence="1">The sequence shown here is derived from an EMBL/GenBank/DDBJ whole genome shotgun (WGS) entry which is preliminary data.</text>
</comment>
<evidence type="ECO:0000313" key="2">
    <source>
        <dbReference type="Proteomes" id="UP000016662"/>
    </source>
</evidence>
<evidence type="ECO:0000313" key="1">
    <source>
        <dbReference type="EMBL" id="ERJ92456.1"/>
    </source>
</evidence>
<dbReference type="HOGENOM" id="CLU_2548119_0_0_9"/>
<proteinExistence type="predicted"/>
<reference evidence="1 2" key="1">
    <citation type="submission" date="2013-07" db="EMBL/GenBank/DDBJ databases">
        <authorList>
            <person name="Weinstock G."/>
            <person name="Sodergren E."/>
            <person name="Wylie T."/>
            <person name="Fulton L."/>
            <person name="Fulton R."/>
            <person name="Fronick C."/>
            <person name="O'Laughlin M."/>
            <person name="Godfrey J."/>
            <person name="Miner T."/>
            <person name="Herter B."/>
            <person name="Appelbaum E."/>
            <person name="Cordes M."/>
            <person name="Lek S."/>
            <person name="Wollam A."/>
            <person name="Pepin K.H."/>
            <person name="Palsikar V.B."/>
            <person name="Mitreva M."/>
            <person name="Wilson R.K."/>
        </authorList>
    </citation>
    <scope>NUCLEOTIDE SEQUENCE [LARGE SCALE GENOMIC DNA]</scope>
    <source>
        <strain evidence="1 2">ATCC 27760</strain>
    </source>
</reference>
<protein>
    <submittedName>
        <fullName evidence="1">Uncharacterized protein</fullName>
    </submittedName>
</protein>
<accession>U2K1Q6</accession>
<dbReference type="EMBL" id="AWVF01000295">
    <property type="protein sequence ID" value="ERJ92456.1"/>
    <property type="molecule type" value="Genomic_DNA"/>
</dbReference>
<name>U2K1Q6_9FIRM</name>
<dbReference type="AlphaFoldDB" id="U2K1Q6"/>
<gene>
    <name evidence="1" type="ORF">RUMCAL_02436</name>
</gene>
<dbReference type="STRING" id="411473.RUMCAL_02436"/>
<feature type="non-terminal residue" evidence="1">
    <location>
        <position position="83"/>
    </location>
</feature>
<sequence>MTGNLQADGVQSRQTLFVRCYRILLYHEKSGVAIIFFRIFCEIEILSFCENQTKNDVKITANVPNSQTNAVLWQYRAKSPDAL</sequence>
<dbReference type="Proteomes" id="UP000016662">
    <property type="component" value="Unassembled WGS sequence"/>
</dbReference>
<organism evidence="1 2">
    <name type="scientific">Ruminococcus callidus ATCC 27760</name>
    <dbReference type="NCBI Taxonomy" id="411473"/>
    <lineage>
        <taxon>Bacteria</taxon>
        <taxon>Bacillati</taxon>
        <taxon>Bacillota</taxon>
        <taxon>Clostridia</taxon>
        <taxon>Eubacteriales</taxon>
        <taxon>Oscillospiraceae</taxon>
        <taxon>Ruminococcus</taxon>
    </lineage>
</organism>
<keyword evidence="2" id="KW-1185">Reference proteome</keyword>